<evidence type="ECO:0000313" key="9">
    <source>
        <dbReference type="Proteomes" id="UP000182489"/>
    </source>
</evidence>
<evidence type="ECO:0000313" key="6">
    <source>
        <dbReference type="EMBL" id="QSX96751.1"/>
    </source>
</evidence>
<dbReference type="AlphaFoldDB" id="A0A031GNN6"/>
<dbReference type="EMBL" id="JAVFKP010000003">
    <property type="protein sequence ID" value="MDQ4627099.1"/>
    <property type="molecule type" value="Genomic_DNA"/>
</dbReference>
<feature type="domain" description="Outer membrane protein beta-barrel" evidence="4">
    <location>
        <begin position="12"/>
        <end position="193"/>
    </location>
</feature>
<evidence type="ECO:0000313" key="7">
    <source>
        <dbReference type="EMBL" id="SFY13729.1"/>
    </source>
</evidence>
<evidence type="ECO:0000256" key="3">
    <source>
        <dbReference type="SAM" id="SignalP"/>
    </source>
</evidence>
<keyword evidence="2 3" id="KW-0732">Signal</keyword>
<evidence type="ECO:0000259" key="4">
    <source>
        <dbReference type="Pfam" id="PF13505"/>
    </source>
</evidence>
<dbReference type="InterPro" id="IPR011250">
    <property type="entry name" value="OMP/PagP_B-barrel"/>
</dbReference>
<dbReference type="EMBL" id="CP071520">
    <property type="protein sequence ID" value="QSX96751.1"/>
    <property type="molecule type" value="Genomic_DNA"/>
</dbReference>
<reference evidence="6 11" key="3">
    <citation type="submission" date="2021-03" db="EMBL/GenBank/DDBJ databases">
        <title>Draft genome sequence of Janthinobacterium sp. strain PLB02 isolated from infected primmorphs (Lubomirskia baicalensis).</title>
        <authorList>
            <person name="Chernogor L.I."/>
            <person name="Belikov S.I."/>
            <person name="Petrushin I.S."/>
        </authorList>
    </citation>
    <scope>NUCLEOTIDE SEQUENCE [LARGE SCALE GENOMIC DNA]</scope>
    <source>
        <strain evidence="6 11">PLB02</strain>
    </source>
</reference>
<evidence type="ECO:0000313" key="11">
    <source>
        <dbReference type="Proteomes" id="UP000662821"/>
    </source>
</evidence>
<organism evidence="7 9">
    <name type="scientific">Janthinobacterium lividum</name>
    <dbReference type="NCBI Taxonomy" id="29581"/>
    <lineage>
        <taxon>Bacteria</taxon>
        <taxon>Pseudomonadati</taxon>
        <taxon>Pseudomonadota</taxon>
        <taxon>Betaproteobacteria</taxon>
        <taxon>Burkholderiales</taxon>
        <taxon>Oxalobacteraceae</taxon>
        <taxon>Janthinobacterium</taxon>
    </lineage>
</organism>
<gene>
    <name evidence="8" type="ORF">FHI69_16575</name>
    <name evidence="6" type="ORF">J3P46_01835</name>
    <name evidence="5" type="ORF">RB624_14490</name>
    <name evidence="7" type="ORF">SAMN03097694_4714</name>
</gene>
<keyword evidence="12" id="KW-1185">Reference proteome</keyword>
<reference evidence="8 10" key="2">
    <citation type="submission" date="2019-06" db="EMBL/GenBank/DDBJ databases">
        <title>Genome sequence of Janthinobacterium lividum UCD_MED1.</title>
        <authorList>
            <person name="De Leon M.E."/>
            <person name="Jospin G."/>
        </authorList>
    </citation>
    <scope>NUCLEOTIDE SEQUENCE [LARGE SCALE GENOMIC DNA]</scope>
    <source>
        <strain evidence="8 10">UCD_MED1</strain>
    </source>
</reference>
<evidence type="ECO:0000256" key="1">
    <source>
        <dbReference type="ARBA" id="ARBA00004442"/>
    </source>
</evidence>
<dbReference type="GO" id="GO:0009279">
    <property type="term" value="C:cell outer membrane"/>
    <property type="evidence" value="ECO:0007669"/>
    <property type="project" value="UniProtKB-SubCell"/>
</dbReference>
<dbReference type="eggNOG" id="COG3637">
    <property type="taxonomic scope" value="Bacteria"/>
</dbReference>
<comment type="subcellular location">
    <subcellularLocation>
        <location evidence="1">Cell outer membrane</location>
    </subcellularLocation>
</comment>
<dbReference type="Proteomes" id="UP001237592">
    <property type="component" value="Unassembled WGS sequence"/>
</dbReference>
<reference evidence="7 9" key="1">
    <citation type="submission" date="2016-11" db="EMBL/GenBank/DDBJ databases">
        <authorList>
            <person name="Varghese N."/>
            <person name="Submissions S."/>
        </authorList>
    </citation>
    <scope>NUCLEOTIDE SEQUENCE [LARGE SCALE GENOMIC DNA]</scope>
    <source>
        <strain evidence="7 9">NFR18</strain>
    </source>
</reference>
<name>A0A031GNN6_9BURK</name>
<dbReference type="InterPro" id="IPR027385">
    <property type="entry name" value="Beta-barrel_OMP"/>
</dbReference>
<sequence length="193" mass="19874">MMKKKILFAMIASVTALTGMSAAHAEGAYVGAGVTGNRYNFDIPGATSADNHSGYKAGAKIFAGYDFDKTWAVEGGYADFGSKDYSYVTGAGNGSVKSDSHGYYLAGKATMPVTDKVGVFGKLGVAKVKNSLSGTGLSTGISGNDKTGVYASVGAQYAINEKVSLTAEVEHFGKSADQGRKATGLALGARYNF</sequence>
<proteinExistence type="predicted"/>
<evidence type="ECO:0000313" key="8">
    <source>
        <dbReference type="EMBL" id="TNC75861.1"/>
    </source>
</evidence>
<evidence type="ECO:0000313" key="12">
    <source>
        <dbReference type="Proteomes" id="UP001237592"/>
    </source>
</evidence>
<dbReference type="SUPFAM" id="SSF56925">
    <property type="entry name" value="OMPA-like"/>
    <property type="match status" value="1"/>
</dbReference>
<dbReference type="Gene3D" id="2.40.160.20">
    <property type="match status" value="1"/>
</dbReference>
<evidence type="ECO:0000313" key="10">
    <source>
        <dbReference type="Proteomes" id="UP000305681"/>
    </source>
</evidence>
<dbReference type="Proteomes" id="UP000305681">
    <property type="component" value="Unassembled WGS sequence"/>
</dbReference>
<feature type="signal peptide" evidence="3">
    <location>
        <begin position="1"/>
        <end position="25"/>
    </location>
</feature>
<dbReference type="OrthoDB" id="9130661at2"/>
<dbReference type="Pfam" id="PF13505">
    <property type="entry name" value="OMP_b-brl"/>
    <property type="match status" value="1"/>
</dbReference>
<dbReference type="RefSeq" id="WP_034752848.1">
    <property type="nucleotide sequence ID" value="NZ_CBCRWJ010000006.1"/>
</dbReference>
<reference evidence="5 12" key="4">
    <citation type="submission" date="2023-08" db="EMBL/GenBank/DDBJ databases">
        <title>Draft genome sequence of Janthinobacterium lividum.</title>
        <authorList>
            <person name="Chun B.H."/>
            <person name="Lee Y."/>
        </authorList>
    </citation>
    <scope>NUCLEOTIDE SEQUENCE [LARGE SCALE GENOMIC DNA]</scope>
    <source>
        <strain evidence="5 12">AMJK</strain>
    </source>
</reference>
<evidence type="ECO:0000256" key="2">
    <source>
        <dbReference type="ARBA" id="ARBA00022729"/>
    </source>
</evidence>
<dbReference type="EMBL" id="VDGE01000006">
    <property type="protein sequence ID" value="TNC75861.1"/>
    <property type="molecule type" value="Genomic_DNA"/>
</dbReference>
<dbReference type="EMBL" id="FPKH01000006">
    <property type="protein sequence ID" value="SFY13729.1"/>
    <property type="molecule type" value="Genomic_DNA"/>
</dbReference>
<accession>A0A031GNN6</accession>
<dbReference type="Proteomes" id="UP000662821">
    <property type="component" value="Chromosome"/>
</dbReference>
<protein>
    <submittedName>
        <fullName evidence="7">OmpA-OmpF porin, OOP family</fullName>
    </submittedName>
    <submittedName>
        <fullName evidence="5">Porin family protein</fullName>
    </submittedName>
</protein>
<dbReference type="Proteomes" id="UP000182489">
    <property type="component" value="Unassembled WGS sequence"/>
</dbReference>
<evidence type="ECO:0000313" key="5">
    <source>
        <dbReference type="EMBL" id="MDQ4627099.1"/>
    </source>
</evidence>
<feature type="chain" id="PRO_5044537873" evidence="3">
    <location>
        <begin position="26"/>
        <end position="193"/>
    </location>
</feature>